<dbReference type="SUPFAM" id="SSF51445">
    <property type="entry name" value="(Trans)glycosidases"/>
    <property type="match status" value="1"/>
</dbReference>
<dbReference type="Pfam" id="PF00232">
    <property type="entry name" value="Glyco_hydro_1"/>
    <property type="match status" value="1"/>
</dbReference>
<dbReference type="Gene3D" id="3.20.20.80">
    <property type="entry name" value="Glycosidases"/>
    <property type="match status" value="1"/>
</dbReference>
<feature type="active site" description="Nucleophile" evidence="7">
    <location>
        <position position="420"/>
    </location>
</feature>
<dbReference type="GO" id="GO:0005975">
    <property type="term" value="P:carbohydrate metabolic process"/>
    <property type="evidence" value="ECO:0007669"/>
    <property type="project" value="InterPro"/>
</dbReference>
<name>A0A8S4NYG1_OWEFU</name>
<dbReference type="PANTHER" id="PTHR10353">
    <property type="entry name" value="GLYCOSYL HYDROLASE"/>
    <property type="match status" value="1"/>
</dbReference>
<evidence type="ECO:0000313" key="13">
    <source>
        <dbReference type="Proteomes" id="UP000749559"/>
    </source>
</evidence>
<keyword evidence="4 9" id="KW-0378">Hydrolase</keyword>
<comment type="subunit">
    <text evidence="2">Homodimer.</text>
</comment>
<proteinExistence type="inferred from homology"/>
<dbReference type="PROSITE" id="PS00653">
    <property type="entry name" value="GLYCOSYL_HYDROL_F1_2"/>
    <property type="match status" value="1"/>
</dbReference>
<dbReference type="FunFam" id="3.20.20.80:FF:000013">
    <property type="entry name" value="lactase-phlorizin hydrolase"/>
    <property type="match status" value="1"/>
</dbReference>
<dbReference type="InterPro" id="IPR033132">
    <property type="entry name" value="GH_1_N_CS"/>
</dbReference>
<evidence type="ECO:0000256" key="1">
    <source>
        <dbReference type="ARBA" id="ARBA00010838"/>
    </source>
</evidence>
<evidence type="ECO:0000256" key="11">
    <source>
        <dbReference type="SAM" id="SignalP"/>
    </source>
</evidence>
<comment type="caution">
    <text evidence="12">The sequence shown here is derived from an EMBL/GenBank/DDBJ whole genome shotgun (WGS) entry which is preliminary data.</text>
</comment>
<dbReference type="OrthoDB" id="65569at2759"/>
<dbReference type="InterPro" id="IPR001360">
    <property type="entry name" value="Glyco_hydro_1"/>
</dbReference>
<protein>
    <recommendedName>
        <fullName evidence="3">beta-glucosidase</fullName>
        <ecNumber evidence="3">3.2.1.21</ecNumber>
    </recommendedName>
</protein>
<keyword evidence="5" id="KW-0325">Glycoprotein</keyword>
<evidence type="ECO:0000256" key="2">
    <source>
        <dbReference type="ARBA" id="ARBA00011738"/>
    </source>
</evidence>
<feature type="chain" id="PRO_5035859448" description="beta-glucosidase" evidence="11">
    <location>
        <begin position="34"/>
        <end position="544"/>
    </location>
</feature>
<evidence type="ECO:0000256" key="9">
    <source>
        <dbReference type="RuleBase" id="RU004468"/>
    </source>
</evidence>
<sequence>MQYALPSTLQLKPRGRRLTQILVFQLWCHIAVATQSDDEFYYGDFPEDFIWSSATSSYQIEGGWNASGKGVNIWDTFCHSYNGKVEGNATGDIACDSFNNWRQDVEMLKFLGVQFYRFSISWARIFPDGTNATINEAGIKYYSDLIDALIAANIKPFVTLYHWDLPQTLQDFGGWENETMIEYFNQYAIICFQRYGDRVKHWLTFNEPWVVAWQGYGEGSFAPGIVSPGVAVYKAGHTMIKAHAKAYHTYNDTFRASQKGVISITLNTDFKSPKNTSNPLDVAAGERCLQFSIGWFAHAIFKNGDYPEIMKEQVRSKSLAQGYNASRLPVFTEADQAYIKGTHDFFGLNTYTTQAVEHYVDPNSATNTPSYMDDQDRKESFDPSWPTSGASWLRMVPWGIRRLLNWLKNEYNDPEIFITENGISDRNATSVLLQDSWRVNFYNQYINNVLKAIRKDNVNVRAYTAWSLMDNFEWGRGYEEHYGLYYVDMSDPKRPRTAKDSAKWYKKMIADNGFKKNSSGAKINTGTLFNVIALSVIATLAASK</sequence>
<dbReference type="PRINTS" id="PR00131">
    <property type="entry name" value="GLHYDRLASE1"/>
</dbReference>
<feature type="region of interest" description="Disordered" evidence="10">
    <location>
        <begin position="362"/>
        <end position="383"/>
    </location>
</feature>
<dbReference type="AlphaFoldDB" id="A0A8S4NYG1"/>
<comment type="similarity">
    <text evidence="1 8">Belongs to the glycosyl hydrolase 1 family.</text>
</comment>
<evidence type="ECO:0000256" key="6">
    <source>
        <dbReference type="ARBA" id="ARBA00023295"/>
    </source>
</evidence>
<evidence type="ECO:0000256" key="4">
    <source>
        <dbReference type="ARBA" id="ARBA00022801"/>
    </source>
</evidence>
<dbReference type="PANTHER" id="PTHR10353:SF36">
    <property type="entry name" value="LP05116P"/>
    <property type="match status" value="1"/>
</dbReference>
<evidence type="ECO:0000313" key="12">
    <source>
        <dbReference type="EMBL" id="CAH1787043.1"/>
    </source>
</evidence>
<keyword evidence="6 9" id="KW-0326">Glycosidase</keyword>
<reference evidence="12" key="1">
    <citation type="submission" date="2022-03" db="EMBL/GenBank/DDBJ databases">
        <authorList>
            <person name="Martin C."/>
        </authorList>
    </citation>
    <scope>NUCLEOTIDE SEQUENCE</scope>
</reference>
<feature type="signal peptide" evidence="11">
    <location>
        <begin position="1"/>
        <end position="33"/>
    </location>
</feature>
<evidence type="ECO:0000256" key="8">
    <source>
        <dbReference type="RuleBase" id="RU003690"/>
    </source>
</evidence>
<dbReference type="EMBL" id="CAIIXF020000006">
    <property type="protein sequence ID" value="CAH1787043.1"/>
    <property type="molecule type" value="Genomic_DNA"/>
</dbReference>
<keyword evidence="11" id="KW-0732">Signal</keyword>
<evidence type="ECO:0000256" key="5">
    <source>
        <dbReference type="ARBA" id="ARBA00023180"/>
    </source>
</evidence>
<dbReference type="PROSITE" id="PS00572">
    <property type="entry name" value="GLYCOSYL_HYDROL_F1_1"/>
    <property type="match status" value="1"/>
</dbReference>
<evidence type="ECO:0000256" key="3">
    <source>
        <dbReference type="ARBA" id="ARBA00012744"/>
    </source>
</evidence>
<dbReference type="InterPro" id="IPR017853">
    <property type="entry name" value="GH"/>
</dbReference>
<dbReference type="Proteomes" id="UP000749559">
    <property type="component" value="Unassembled WGS sequence"/>
</dbReference>
<dbReference type="EC" id="3.2.1.21" evidence="3"/>
<gene>
    <name evidence="12" type="ORF">OFUS_LOCUS12822</name>
</gene>
<dbReference type="InterPro" id="IPR018120">
    <property type="entry name" value="Glyco_hydro_1_AS"/>
</dbReference>
<organism evidence="12 13">
    <name type="scientific">Owenia fusiformis</name>
    <name type="common">Polychaete worm</name>
    <dbReference type="NCBI Taxonomy" id="6347"/>
    <lineage>
        <taxon>Eukaryota</taxon>
        <taxon>Metazoa</taxon>
        <taxon>Spiralia</taxon>
        <taxon>Lophotrochozoa</taxon>
        <taxon>Annelida</taxon>
        <taxon>Polychaeta</taxon>
        <taxon>Sedentaria</taxon>
        <taxon>Canalipalpata</taxon>
        <taxon>Sabellida</taxon>
        <taxon>Oweniida</taxon>
        <taxon>Oweniidae</taxon>
        <taxon>Owenia</taxon>
    </lineage>
</organism>
<evidence type="ECO:0000256" key="10">
    <source>
        <dbReference type="SAM" id="MobiDB-lite"/>
    </source>
</evidence>
<keyword evidence="13" id="KW-1185">Reference proteome</keyword>
<evidence type="ECO:0000256" key="7">
    <source>
        <dbReference type="PROSITE-ProRule" id="PRU10055"/>
    </source>
</evidence>
<accession>A0A8S4NYG1</accession>
<dbReference type="GO" id="GO:0004553">
    <property type="term" value="F:hydrolase activity, hydrolyzing O-glycosyl compounds"/>
    <property type="evidence" value="ECO:0007669"/>
    <property type="project" value="InterPro"/>
</dbReference>